<dbReference type="AlphaFoldDB" id="A0A1V6T1W9"/>
<feature type="compositionally biased region" description="Polar residues" evidence="1">
    <location>
        <begin position="26"/>
        <end position="42"/>
    </location>
</feature>
<keyword evidence="3" id="KW-1185">Reference proteome</keyword>
<gene>
    <name evidence="2" type="ORF">PENFLA_c017G04787</name>
</gene>
<protein>
    <submittedName>
        <fullName evidence="2">Uncharacterized protein</fullName>
    </submittedName>
</protein>
<reference evidence="3" key="1">
    <citation type="journal article" date="2017" name="Nat. Microbiol.">
        <title>Global analysis of biosynthetic gene clusters reveals vast potential of secondary metabolite production in Penicillium species.</title>
        <authorList>
            <person name="Nielsen J.C."/>
            <person name="Grijseels S."/>
            <person name="Prigent S."/>
            <person name="Ji B."/>
            <person name="Dainat J."/>
            <person name="Nielsen K.F."/>
            <person name="Frisvad J.C."/>
            <person name="Workman M."/>
            <person name="Nielsen J."/>
        </authorList>
    </citation>
    <scope>NUCLEOTIDE SEQUENCE [LARGE SCALE GENOMIC DNA]</scope>
    <source>
        <strain evidence="3">IBT 14082</strain>
    </source>
</reference>
<evidence type="ECO:0000313" key="2">
    <source>
        <dbReference type="EMBL" id="OQE20141.1"/>
    </source>
</evidence>
<evidence type="ECO:0000313" key="3">
    <source>
        <dbReference type="Proteomes" id="UP000191342"/>
    </source>
</evidence>
<name>A0A1V6T1W9_9EURO</name>
<feature type="region of interest" description="Disordered" evidence="1">
    <location>
        <begin position="1"/>
        <end position="93"/>
    </location>
</feature>
<organism evidence="2 3">
    <name type="scientific">Penicillium flavigenum</name>
    <dbReference type="NCBI Taxonomy" id="254877"/>
    <lineage>
        <taxon>Eukaryota</taxon>
        <taxon>Fungi</taxon>
        <taxon>Dikarya</taxon>
        <taxon>Ascomycota</taxon>
        <taxon>Pezizomycotina</taxon>
        <taxon>Eurotiomycetes</taxon>
        <taxon>Eurotiomycetidae</taxon>
        <taxon>Eurotiales</taxon>
        <taxon>Aspergillaceae</taxon>
        <taxon>Penicillium</taxon>
    </lineage>
</organism>
<accession>A0A1V6T1W9</accession>
<dbReference type="EMBL" id="MLQL01000017">
    <property type="protein sequence ID" value="OQE20141.1"/>
    <property type="molecule type" value="Genomic_DNA"/>
</dbReference>
<sequence>MSFFTGSSSSRPRRQRSEPTYETPAYDQQPQVRQYAQHQQSKFGPHFQKGPAQEEIYDRRADSENIPAGHPDLRDRAHSFHQPRQPHKYSDPFKKIPQEWSRQMSAERSNYHALCDRKKDKDSEAIRLASDLELGRKHKPRPEQGTIIKAGISGCEAWAVHSNRAAQARDGFAHKYPQSYEDLDATATHQNEITKSRERANGFRQKATTLAGKHTRWAEKMGGQ</sequence>
<dbReference type="Proteomes" id="UP000191342">
    <property type="component" value="Unassembled WGS sequence"/>
</dbReference>
<dbReference type="OrthoDB" id="4498107at2759"/>
<evidence type="ECO:0000256" key="1">
    <source>
        <dbReference type="SAM" id="MobiDB-lite"/>
    </source>
</evidence>
<proteinExistence type="predicted"/>
<comment type="caution">
    <text evidence="2">The sequence shown here is derived from an EMBL/GenBank/DDBJ whole genome shotgun (WGS) entry which is preliminary data.</text>
</comment>